<accession>A0ABD3LY47</accession>
<evidence type="ECO:0000313" key="3">
    <source>
        <dbReference type="EMBL" id="KAL3756664.1"/>
    </source>
</evidence>
<feature type="compositionally biased region" description="Low complexity" evidence="1">
    <location>
        <begin position="46"/>
        <end position="68"/>
    </location>
</feature>
<dbReference type="PANTHER" id="PTHR12100:SF0">
    <property type="entry name" value="EXOCYST COMPLEX COMPONENT 5"/>
    <property type="match status" value="1"/>
</dbReference>
<reference evidence="3 4" key="1">
    <citation type="submission" date="2024-10" db="EMBL/GenBank/DDBJ databases">
        <title>Updated reference genomes for cyclostephanoid diatoms.</title>
        <authorList>
            <person name="Roberts W.R."/>
            <person name="Alverson A.J."/>
        </authorList>
    </citation>
    <scope>NUCLEOTIDE SEQUENCE [LARGE SCALE GENOMIC DNA]</scope>
    <source>
        <strain evidence="3 4">AJA232-27</strain>
    </source>
</reference>
<keyword evidence="4" id="KW-1185">Reference proteome</keyword>
<name>A0ABD3LY47_9STRA</name>
<comment type="caution">
    <text evidence="3">The sequence shown here is derived from an EMBL/GenBank/DDBJ whole genome shotgun (WGS) entry which is preliminary data.</text>
</comment>
<organism evidence="3 4">
    <name type="scientific">Discostella pseudostelligera</name>
    <dbReference type="NCBI Taxonomy" id="259834"/>
    <lineage>
        <taxon>Eukaryota</taxon>
        <taxon>Sar</taxon>
        <taxon>Stramenopiles</taxon>
        <taxon>Ochrophyta</taxon>
        <taxon>Bacillariophyta</taxon>
        <taxon>Coscinodiscophyceae</taxon>
        <taxon>Thalassiosirophycidae</taxon>
        <taxon>Stephanodiscales</taxon>
        <taxon>Stephanodiscaceae</taxon>
        <taxon>Discostella</taxon>
    </lineage>
</organism>
<dbReference type="AlphaFoldDB" id="A0ABD3LY47"/>
<feature type="region of interest" description="Disordered" evidence="1">
    <location>
        <begin position="139"/>
        <end position="174"/>
    </location>
</feature>
<proteinExistence type="predicted"/>
<evidence type="ECO:0000256" key="1">
    <source>
        <dbReference type="SAM" id="MobiDB-lite"/>
    </source>
</evidence>
<dbReference type="Proteomes" id="UP001530293">
    <property type="component" value="Unassembled WGS sequence"/>
</dbReference>
<gene>
    <name evidence="3" type="ORF">ACHAWU_002567</name>
</gene>
<evidence type="ECO:0000259" key="2">
    <source>
        <dbReference type="Pfam" id="PF07393"/>
    </source>
</evidence>
<feature type="compositionally biased region" description="Gly residues" evidence="1">
    <location>
        <begin position="23"/>
        <end position="35"/>
    </location>
</feature>
<evidence type="ECO:0000313" key="4">
    <source>
        <dbReference type="Proteomes" id="UP001530293"/>
    </source>
</evidence>
<dbReference type="InterPro" id="IPR048627">
    <property type="entry name" value="Sec10_HB"/>
</dbReference>
<feature type="region of interest" description="Disordered" evidence="1">
    <location>
        <begin position="1"/>
        <end position="87"/>
    </location>
</feature>
<dbReference type="InterPro" id="IPR009976">
    <property type="entry name" value="Sec10-like"/>
</dbReference>
<dbReference type="EMBL" id="JALLBG020000299">
    <property type="protein sequence ID" value="KAL3756664.1"/>
    <property type="molecule type" value="Genomic_DNA"/>
</dbReference>
<feature type="compositionally biased region" description="Gly residues" evidence="1">
    <location>
        <begin position="141"/>
        <end position="173"/>
    </location>
</feature>
<protein>
    <recommendedName>
        <fullName evidence="2">Exocyst complex component Sec10-like alpha-helical bundle domain-containing protein</fullName>
    </recommendedName>
</protein>
<dbReference type="PANTHER" id="PTHR12100">
    <property type="entry name" value="SEC10"/>
    <property type="match status" value="1"/>
</dbReference>
<dbReference type="Pfam" id="PF07393">
    <property type="entry name" value="Sec10_HB"/>
    <property type="match status" value="1"/>
</dbReference>
<sequence>MAANTNTWRPPRTKGDTATSAIRGGGGPISSGGSGNSAPPPPSPAPLSASMSMSSSSYPATSGGLYDLDNLDEDLLTPTGPSPSIVADLEPKLDNLRSLNKSKAKFQDLMRAADADAANHAARMRKFHESKAAAAAIAASGSGGGAPSAVGSGGIGGGRSSGGSGNTSSGVGGMREISTWRDRIDRRKKWDAKSEALQKEVATIVRLIDTPIEGTHAEVASERLARWQRAVELYVYCPEESGGVDFWKLLEKLIEGCGEENELLEALSHSSQICTSLVEQTSLAVRDAAADMAEAEDAYHIKLEAHTMLADRAAEQTEKIEQQFRTNGQAALKIGQRLEMAEAKKRQCDTAAELIRQWWMMENLAEHEELSGEALQVEEEMRGLIPSSSCRMDPLFTRPENSLEAARALKALRTVVKSRGNSASGALLDPVSRHRFDVTSRLIQRASMALEARLIQSFSEIYVAGGTYDFSSPEAATRPGRLNWVELRNSAMALTNFDGGRALHHRYVQMVVTSRFPELFQSGDNSDSDEDSDDEQLDMESMRQKLTNLFHRVCEVCTAEFQLIANVFSYSANLEKGGGDAMVDLTSLSDTIPFQVARALLQHVISDPQIGLQARIKDLLDSIDRRGDFDAGTKKLDTFVVIHEKAAGLFTVLKESAQTMLMPIVKSGRSGHRSSEEYQAVSEESVRAVASLMHFLTTQEMQLSSSHRRGYLNLELRLLHHECCYCLDRTGAKLVTTQKADAVRPNSGLGHLEGAATYVAPVMPLDKQQLKKMGFGGLLNGPLKQSVLRQPLMHATDSLSRARLMFGGNKVGFGDLDSTARVITGIFSQMCTFYGNSFLFPIIEIMGNLLDINPPSAPPNLPFDENSPAPDLGVDGSFWVGIERIHSAAKAFDRELWAEQRAGSDRVWEILVATGSHTSLTLAKDQRMGFFQELEERGETAILRALDTISTHIQWVLVAGGENVTKNRVLQNFGDKDKSGGPYAVPAGSSLENANSPAVKSLTFCLRAQFVHIQAALTPQSLSAFWTALSMRLYDILVTRLLQHYYISMVGAVKLSRDVEALRSVAMLAGTDHQHWDLIRELLTVYMTPPNALKTILVGPEGDPTSGKGLFGQAGKAQALVFMSRRIDYRVKVNNVFQKSTWVVELLEDLGVPDPTDGTVNIALYSAQSLRNKRLKLG</sequence>
<feature type="domain" description="Exocyst complex component Sec10-like alpha-helical bundle" evidence="2">
    <location>
        <begin position="981"/>
        <end position="1136"/>
    </location>
</feature>